<proteinExistence type="predicted"/>
<evidence type="ECO:0000256" key="1">
    <source>
        <dbReference type="SAM" id="MobiDB-lite"/>
    </source>
</evidence>
<dbReference type="GO" id="GO:0035023">
    <property type="term" value="P:regulation of Rho protein signal transduction"/>
    <property type="evidence" value="ECO:0007669"/>
    <property type="project" value="TreeGrafter"/>
</dbReference>
<dbReference type="GO" id="GO:0030036">
    <property type="term" value="P:actin cytoskeleton organization"/>
    <property type="evidence" value="ECO:0007669"/>
    <property type="project" value="TreeGrafter"/>
</dbReference>
<organism evidence="2">
    <name type="scientific">Cyprideis torosa</name>
    <dbReference type="NCBI Taxonomy" id="163714"/>
    <lineage>
        <taxon>Eukaryota</taxon>
        <taxon>Metazoa</taxon>
        <taxon>Ecdysozoa</taxon>
        <taxon>Arthropoda</taxon>
        <taxon>Crustacea</taxon>
        <taxon>Oligostraca</taxon>
        <taxon>Ostracoda</taxon>
        <taxon>Podocopa</taxon>
        <taxon>Podocopida</taxon>
        <taxon>Cytherocopina</taxon>
        <taxon>Cytheroidea</taxon>
        <taxon>Cytherideidae</taxon>
        <taxon>Cyprideis</taxon>
    </lineage>
</organism>
<dbReference type="Gene3D" id="1.10.287.2070">
    <property type="match status" value="1"/>
</dbReference>
<dbReference type="PANTHER" id="PTHR12659:SF7">
    <property type="entry name" value="CROSSVEINLESS C, ISOFORM C"/>
    <property type="match status" value="1"/>
</dbReference>
<dbReference type="OrthoDB" id="10003330at2759"/>
<evidence type="ECO:0000313" key="2">
    <source>
        <dbReference type="EMBL" id="CAD7227011.1"/>
    </source>
</evidence>
<dbReference type="PANTHER" id="PTHR12659">
    <property type="entry name" value="RHO-TYPE GTPASE ACTIVATING PROTEIN"/>
    <property type="match status" value="1"/>
</dbReference>
<dbReference type="AlphaFoldDB" id="A0A7R8W8Q9"/>
<protein>
    <submittedName>
        <fullName evidence="2">Uncharacterized protein</fullName>
    </submittedName>
</protein>
<gene>
    <name evidence="2" type="ORF">CTOB1V02_LOCUS4922</name>
</gene>
<dbReference type="GO" id="GO:0005096">
    <property type="term" value="F:GTPase activator activity"/>
    <property type="evidence" value="ECO:0007669"/>
    <property type="project" value="TreeGrafter"/>
</dbReference>
<feature type="region of interest" description="Disordered" evidence="1">
    <location>
        <begin position="43"/>
        <end position="118"/>
    </location>
</feature>
<sequence length="645" mass="69205">ELRFPVDLSIAARDHPMLDEDGLESLYRRLEILNRCARFKLDSSTGSVSAAGSTSSSKRTRRPEESDEEESRALSSRWRFRSNRWTPVATPTDPPPPWPHVDAAGGADRGTPPHGKPGPLLATTLTRSDPFSNGEWVTEPSRGYGWSLRMVNIVLEVVSVVLEVVNVVLEVVSVVLEVVSVVLEVVSVVLEMLSVVLEMFSVVLEVFSVLEVVNAVRIIERFMSCQIPEKANPLMCECLSAGTKAEFCWDGHPCATKGKGGPETEETERVICGASTIPLLSVRVIRLLRDLVSGSSSLSRLMVMATFKRGAGLRFNIGLVLEGCGGVNAAHALLSPRRLSVYQVLGGCGGVNAAHALLNPRRLSVYQVVGGCGGVNAAYALLNPRRLSVYQVLEGCGGVNAAHALLSPRRLSVYQVLGGCGGVNAAHALLNPRRLSVYQVVGGCGGVNAAHALLNPRRLSVYQVVGGCGGVNAAHALLNPRRLSVYQVVGGCGGVNAAHALLNPRRLSVYQVVGGCGGVNAALGCSSSSFLALSPSRASKVFLGICGHVVRAPVEKRPRIRIEALKEFPLAAADQAGGESVPGVLFVVASRLWMRRRRLKEVLLVQMIIPSSWWKPESFIIAQLLSLRKMLGFERLRHAVNQAVE</sequence>
<feature type="non-terminal residue" evidence="2">
    <location>
        <position position="1"/>
    </location>
</feature>
<dbReference type="InterPro" id="IPR013761">
    <property type="entry name" value="SAM/pointed_sf"/>
</dbReference>
<name>A0A7R8W8Q9_9CRUS</name>
<dbReference type="EMBL" id="OB661002">
    <property type="protein sequence ID" value="CAD7227011.1"/>
    <property type="molecule type" value="Genomic_DNA"/>
</dbReference>
<feature type="compositionally biased region" description="Low complexity" evidence="1">
    <location>
        <begin position="43"/>
        <end position="57"/>
    </location>
</feature>
<accession>A0A7R8W8Q9</accession>
<dbReference type="SUPFAM" id="SSF47769">
    <property type="entry name" value="SAM/Pointed domain"/>
    <property type="match status" value="1"/>
</dbReference>
<reference evidence="2" key="1">
    <citation type="submission" date="2020-11" db="EMBL/GenBank/DDBJ databases">
        <authorList>
            <person name="Tran Van P."/>
        </authorList>
    </citation>
    <scope>NUCLEOTIDE SEQUENCE</scope>
</reference>